<dbReference type="EMBL" id="JARYMX010000004">
    <property type="protein sequence ID" value="KAJ9550294.1"/>
    <property type="molecule type" value="Genomic_DNA"/>
</dbReference>
<comment type="caution">
    <text evidence="3">The sequence shown here is derived from an EMBL/GenBank/DDBJ whole genome shotgun (WGS) entry which is preliminary data.</text>
</comment>
<evidence type="ECO:0000259" key="1">
    <source>
        <dbReference type="Pfam" id="PF00646"/>
    </source>
</evidence>
<feature type="domain" description="F-box" evidence="1">
    <location>
        <begin position="384"/>
        <end position="415"/>
    </location>
</feature>
<evidence type="ECO:0008006" key="5">
    <source>
        <dbReference type="Google" id="ProtNLM"/>
    </source>
</evidence>
<dbReference type="AlphaFoldDB" id="A0AA38WHM7"/>
<evidence type="ECO:0000259" key="2">
    <source>
        <dbReference type="Pfam" id="PF03478"/>
    </source>
</evidence>
<name>A0AA38WHM7_9ASTR</name>
<dbReference type="PANTHER" id="PTHR33127:SF5">
    <property type="entry name" value="TRANSMEMBRANE PROTEIN"/>
    <property type="match status" value="1"/>
</dbReference>
<sequence>MQQQKQWICLPPLSVNYYPWLVAFDHTNGDQIFYNIHDPLSCYRCRIPELVGKHIQACFHGWVVLSDPQQTHWFLWNPTAPPPRLICLPRLLLKQDPRNIPYAFPIKECYLSSPPDVPGSILLLIRCDKPNFVLCRLDSSKKRKTLRWIEMSYAEQLSSITGYGMEMADTLACLTCYNGEVYATVSTCVVKIHIVVKEKSVMISLVPFVNLPKPPNPSGVHPSSQKFLIGSSLELLVIFVGVVLLDGLKLKPVNVCLYKLDLTSMVWVEKEDLKDTVLYVDMVGGYRSSACAVVSEFGGYVHILHKIDKVVYSYNVKDKTISKSFMRCLDWIPSHVAVWQMPGPGPEFRLQSDGKCKAKKDGMVVRSTNVAAKEVVQEEIVSNLLNLPFHALEMILEFCVGVEYLNFRATCKLCHLAAPLINRKVPQRRLKTYSLVSSPWLMVFDKRGGIITFTDPMFGDNYFIRAKIVSDSRIACSRYGWLLLLIGDYRLVFFNPFTSEIRELPARDTCSESFCFSAPPTSPDCIVVGFSGSHVFFHFVVGEPIWYELVLDISFYLKFPTFCGRDVYGFCNGGRVGVFREFGQCYVWEIVADRLPTSSRYAAVAYFLTTCNQHLLLLMVEDFGEAVEVFKLTKELEWEKVDGLGRLAIYVCDALSTCLCMAAKTPEMENKIFFSRLHSKTERLCFTLWKHACFTRLMAGILSMKLGWRIPINIPTIMRGLNQLGASF</sequence>
<protein>
    <recommendedName>
        <fullName evidence="5">F-box protein</fullName>
    </recommendedName>
</protein>
<keyword evidence="4" id="KW-1185">Reference proteome</keyword>
<dbReference type="PANTHER" id="PTHR33127">
    <property type="entry name" value="TRANSMEMBRANE PROTEIN"/>
    <property type="match status" value="1"/>
</dbReference>
<proteinExistence type="predicted"/>
<organism evidence="3 4">
    <name type="scientific">Centaurea solstitialis</name>
    <name type="common">yellow star-thistle</name>
    <dbReference type="NCBI Taxonomy" id="347529"/>
    <lineage>
        <taxon>Eukaryota</taxon>
        <taxon>Viridiplantae</taxon>
        <taxon>Streptophyta</taxon>
        <taxon>Embryophyta</taxon>
        <taxon>Tracheophyta</taxon>
        <taxon>Spermatophyta</taxon>
        <taxon>Magnoliopsida</taxon>
        <taxon>eudicotyledons</taxon>
        <taxon>Gunneridae</taxon>
        <taxon>Pentapetalae</taxon>
        <taxon>asterids</taxon>
        <taxon>campanulids</taxon>
        <taxon>Asterales</taxon>
        <taxon>Asteraceae</taxon>
        <taxon>Carduoideae</taxon>
        <taxon>Cardueae</taxon>
        <taxon>Centaureinae</taxon>
        <taxon>Centaurea</taxon>
    </lineage>
</organism>
<dbReference type="InterPro" id="IPR001810">
    <property type="entry name" value="F-box_dom"/>
</dbReference>
<dbReference type="Pfam" id="PF03478">
    <property type="entry name" value="Beta-prop_KIB1-4"/>
    <property type="match status" value="2"/>
</dbReference>
<evidence type="ECO:0000313" key="4">
    <source>
        <dbReference type="Proteomes" id="UP001172457"/>
    </source>
</evidence>
<feature type="domain" description="KIB1-4 beta-propeller" evidence="2">
    <location>
        <begin position="464"/>
        <end position="675"/>
    </location>
</feature>
<dbReference type="Pfam" id="PF00646">
    <property type="entry name" value="F-box"/>
    <property type="match status" value="1"/>
</dbReference>
<accession>A0AA38WHM7</accession>
<dbReference type="Proteomes" id="UP001172457">
    <property type="component" value="Chromosome 4"/>
</dbReference>
<evidence type="ECO:0000313" key="3">
    <source>
        <dbReference type="EMBL" id="KAJ9550294.1"/>
    </source>
</evidence>
<gene>
    <name evidence="3" type="ORF">OSB04_014339</name>
</gene>
<dbReference type="InterPro" id="IPR005174">
    <property type="entry name" value="KIB1-4_b-propeller"/>
</dbReference>
<feature type="domain" description="KIB1-4 beta-propeller" evidence="2">
    <location>
        <begin position="33"/>
        <end position="298"/>
    </location>
</feature>
<reference evidence="3" key="1">
    <citation type="submission" date="2023-03" db="EMBL/GenBank/DDBJ databases">
        <title>Chromosome-scale reference genome and RAD-based genetic map of yellow starthistle (Centaurea solstitialis) reveal putative structural variation and QTLs associated with invader traits.</title>
        <authorList>
            <person name="Reatini B."/>
            <person name="Cang F.A."/>
            <person name="Jiang Q."/>
            <person name="Mckibben M.T.W."/>
            <person name="Barker M.S."/>
            <person name="Rieseberg L.H."/>
            <person name="Dlugosch K.M."/>
        </authorList>
    </citation>
    <scope>NUCLEOTIDE SEQUENCE</scope>
    <source>
        <strain evidence="3">CAN-66</strain>
        <tissue evidence="3">Leaf</tissue>
    </source>
</reference>